<dbReference type="Proteomes" id="UP000790787">
    <property type="component" value="Chromosome 20"/>
</dbReference>
<dbReference type="OrthoDB" id="1226185at2759"/>
<feature type="domain" description="Retrotransposon Copia-like N-terminal" evidence="2">
    <location>
        <begin position="33"/>
        <end position="79"/>
    </location>
</feature>
<dbReference type="RefSeq" id="XP_016477112.1">
    <property type="nucleotide sequence ID" value="XM_016621626.1"/>
</dbReference>
<evidence type="ECO:0000313" key="3">
    <source>
        <dbReference type="Proteomes" id="UP000790787"/>
    </source>
</evidence>
<dbReference type="PANTHER" id="PTHR37610">
    <property type="entry name" value="CCHC-TYPE DOMAIN-CONTAINING PROTEIN"/>
    <property type="match status" value="1"/>
</dbReference>
<name>A0A1S4AK84_TOBAC</name>
<dbReference type="AlphaFoldDB" id="A0A1S4AK84"/>
<keyword evidence="3" id="KW-1185">Reference proteome</keyword>
<dbReference type="GeneID" id="107798607"/>
<feature type="compositionally biased region" description="Polar residues" evidence="1">
    <location>
        <begin position="7"/>
        <end position="20"/>
    </location>
</feature>
<dbReference type="KEGG" id="nta:107798607"/>
<evidence type="ECO:0000313" key="4">
    <source>
        <dbReference type="RefSeq" id="XP_016477112.1"/>
    </source>
</evidence>
<dbReference type="PANTHER" id="PTHR37610:SF40">
    <property type="entry name" value="OS01G0909600 PROTEIN"/>
    <property type="match status" value="1"/>
</dbReference>
<protein>
    <submittedName>
        <fullName evidence="4">Uncharacterized protein LOC107798607</fullName>
    </submittedName>
</protein>
<accession>A0A1S4AK84</accession>
<dbReference type="Pfam" id="PF14244">
    <property type="entry name" value="Retrotran_gag_3"/>
    <property type="match status" value="1"/>
</dbReference>
<sequence>MAILDPSNETEVESGNSNPVDSGVNLSCPFYMHPSDNTSVMLVTAPFNGIGYRSWRRSVLRALSIKNKIGFIIGEYKRPDLDSLQFRQRERCDDMVISWILNSLCRDIADGVEYASNAFELWKELEDKYDQTNGTKLYQIQKEINDLTQGVLDITGYYTKMKKLWEELNMISAKSQCTCQCTCGATENIHKS</sequence>
<reference evidence="3" key="1">
    <citation type="journal article" date="2014" name="Nat. Commun.">
        <title>The tobacco genome sequence and its comparison with those of tomato and potato.</title>
        <authorList>
            <person name="Sierro N."/>
            <person name="Battey J.N."/>
            <person name="Ouadi S."/>
            <person name="Bakaher N."/>
            <person name="Bovet L."/>
            <person name="Willig A."/>
            <person name="Goepfert S."/>
            <person name="Peitsch M.C."/>
            <person name="Ivanov N.V."/>
        </authorList>
    </citation>
    <scope>NUCLEOTIDE SEQUENCE [LARGE SCALE GENOMIC DNA]</scope>
</reference>
<dbReference type="PaxDb" id="4097-A0A1S4AK84"/>
<dbReference type="InterPro" id="IPR029472">
    <property type="entry name" value="Copia-like_N"/>
</dbReference>
<proteinExistence type="predicted"/>
<evidence type="ECO:0000259" key="2">
    <source>
        <dbReference type="Pfam" id="PF14244"/>
    </source>
</evidence>
<organism evidence="3 4">
    <name type="scientific">Nicotiana tabacum</name>
    <name type="common">Common tobacco</name>
    <dbReference type="NCBI Taxonomy" id="4097"/>
    <lineage>
        <taxon>Eukaryota</taxon>
        <taxon>Viridiplantae</taxon>
        <taxon>Streptophyta</taxon>
        <taxon>Embryophyta</taxon>
        <taxon>Tracheophyta</taxon>
        <taxon>Spermatophyta</taxon>
        <taxon>Magnoliopsida</taxon>
        <taxon>eudicotyledons</taxon>
        <taxon>Gunneridae</taxon>
        <taxon>Pentapetalae</taxon>
        <taxon>asterids</taxon>
        <taxon>lamiids</taxon>
        <taxon>Solanales</taxon>
        <taxon>Solanaceae</taxon>
        <taxon>Nicotianoideae</taxon>
        <taxon>Nicotianeae</taxon>
        <taxon>Nicotiana</taxon>
    </lineage>
</organism>
<feature type="region of interest" description="Disordered" evidence="1">
    <location>
        <begin position="1"/>
        <end position="20"/>
    </location>
</feature>
<reference evidence="4" key="2">
    <citation type="submission" date="2025-08" db="UniProtKB">
        <authorList>
            <consortium name="RefSeq"/>
        </authorList>
    </citation>
    <scope>IDENTIFICATION</scope>
    <source>
        <tissue evidence="4">Leaf</tissue>
    </source>
</reference>
<evidence type="ECO:0000256" key="1">
    <source>
        <dbReference type="SAM" id="MobiDB-lite"/>
    </source>
</evidence>
<gene>
    <name evidence="4" type="primary">LOC107798607</name>
</gene>